<evidence type="ECO:0000313" key="2">
    <source>
        <dbReference type="Proteomes" id="UP001163255"/>
    </source>
</evidence>
<keyword evidence="2" id="KW-1185">Reference proteome</keyword>
<organism evidence="1 2">
    <name type="scientific">Endozoicomonas euniceicola</name>
    <dbReference type="NCBI Taxonomy" id="1234143"/>
    <lineage>
        <taxon>Bacteria</taxon>
        <taxon>Pseudomonadati</taxon>
        <taxon>Pseudomonadota</taxon>
        <taxon>Gammaproteobacteria</taxon>
        <taxon>Oceanospirillales</taxon>
        <taxon>Endozoicomonadaceae</taxon>
        <taxon>Endozoicomonas</taxon>
    </lineage>
</organism>
<dbReference type="Proteomes" id="UP001163255">
    <property type="component" value="Chromosome"/>
</dbReference>
<protein>
    <submittedName>
        <fullName evidence="1">Uncharacterized protein</fullName>
    </submittedName>
</protein>
<evidence type="ECO:0000313" key="1">
    <source>
        <dbReference type="EMBL" id="UYM14530.1"/>
    </source>
</evidence>
<accession>A0ABY6GP48</accession>
<proteinExistence type="predicted"/>
<dbReference type="RefSeq" id="WP_262596056.1">
    <property type="nucleotide sequence ID" value="NZ_CP103300.1"/>
</dbReference>
<dbReference type="EMBL" id="CP103300">
    <property type="protein sequence ID" value="UYM14530.1"/>
    <property type="molecule type" value="Genomic_DNA"/>
</dbReference>
<name>A0ABY6GP48_9GAMM</name>
<sequence>MTHYLRFTLVDQAALHVYLCIPDPFDQAPIAVTAIFTQQKFTGLIWQIDHQKWA</sequence>
<reference evidence="1" key="1">
    <citation type="submission" date="2022-10" db="EMBL/GenBank/DDBJ databases">
        <title>Completed Genome Sequence of two octocoral isolated bacterium, Endozoicomonas euniceicola EF212T and Endozoicomonas gorgoniicola PS125T.</title>
        <authorList>
            <person name="Chiou Y.-J."/>
            <person name="Chen Y.-H."/>
        </authorList>
    </citation>
    <scope>NUCLEOTIDE SEQUENCE</scope>
    <source>
        <strain evidence="1">EF212</strain>
    </source>
</reference>
<gene>
    <name evidence="1" type="ORF">NX720_16725</name>
</gene>